<evidence type="ECO:0000256" key="9">
    <source>
        <dbReference type="ARBA" id="ARBA00048212"/>
    </source>
</evidence>
<evidence type="ECO:0000256" key="6">
    <source>
        <dbReference type="ARBA" id="ARBA00013053"/>
    </source>
</evidence>
<dbReference type="InterPro" id="IPR043132">
    <property type="entry name" value="BCAT-like_C"/>
</dbReference>
<comment type="similarity">
    <text evidence="5">Belongs to the class-IV pyridoxal-phosphate-dependent aminotransferase family.</text>
</comment>
<dbReference type="InterPro" id="IPR050571">
    <property type="entry name" value="Class-IV_PLP-Dep_Aminotrnsfr"/>
</dbReference>
<protein>
    <recommendedName>
        <fullName evidence="7">Probable branched-chain-amino-acid aminotransferase</fullName>
        <ecNumber evidence="6">2.6.1.42</ecNumber>
    </recommendedName>
</protein>
<comment type="pathway">
    <text evidence="2">Amino-acid biosynthesis; L-isoleucine biosynthesis; L-isoleucine from 2-oxobutanoate: step 4/4.</text>
</comment>
<keyword evidence="12" id="KW-0032">Aminotransferase</keyword>
<dbReference type="Proteomes" id="UP001202827">
    <property type="component" value="Unassembled WGS sequence"/>
</dbReference>
<evidence type="ECO:0000313" key="12">
    <source>
        <dbReference type="EMBL" id="MCK8779905.1"/>
    </source>
</evidence>
<evidence type="ECO:0000256" key="10">
    <source>
        <dbReference type="ARBA" id="ARBA00048798"/>
    </source>
</evidence>
<dbReference type="Gene3D" id="3.20.10.10">
    <property type="entry name" value="D-amino Acid Aminotransferase, subunit A, domain 2"/>
    <property type="match status" value="1"/>
</dbReference>
<organism evidence="12 13">
    <name type="scientific">Neorhizobium turbinariae</name>
    <dbReference type="NCBI Taxonomy" id="2937795"/>
    <lineage>
        <taxon>Bacteria</taxon>
        <taxon>Pseudomonadati</taxon>
        <taxon>Pseudomonadota</taxon>
        <taxon>Alphaproteobacteria</taxon>
        <taxon>Hyphomicrobiales</taxon>
        <taxon>Rhizobiaceae</taxon>
        <taxon>Rhizobium/Agrobacterium group</taxon>
        <taxon>Neorhizobium</taxon>
    </lineage>
</organism>
<proteinExistence type="inferred from homology"/>
<dbReference type="PANTHER" id="PTHR42743:SF11">
    <property type="entry name" value="AMINODEOXYCHORISMATE LYASE"/>
    <property type="match status" value="1"/>
</dbReference>
<name>A0ABT0IPV7_9HYPH</name>
<evidence type="ECO:0000256" key="7">
    <source>
        <dbReference type="ARBA" id="ARBA00014472"/>
    </source>
</evidence>
<dbReference type="CDD" id="cd01558">
    <property type="entry name" value="D-AAT_like"/>
    <property type="match status" value="1"/>
</dbReference>
<dbReference type="InterPro" id="IPR036038">
    <property type="entry name" value="Aminotransferase-like"/>
</dbReference>
<comment type="function">
    <text evidence="1">Acts on leucine, isoleucine and valine.</text>
</comment>
<reference evidence="12 13" key="1">
    <citation type="submission" date="2022-04" db="EMBL/GenBank/DDBJ databases">
        <title>Rhizobium coralii sp. nov., isolated from coral Turbinaria peltata.</title>
        <authorList>
            <person name="Sun H."/>
        </authorList>
    </citation>
    <scope>NUCLEOTIDE SEQUENCE [LARGE SCALE GENOMIC DNA]</scope>
    <source>
        <strain evidence="12 13">NTR19</strain>
    </source>
</reference>
<sequence length="286" mass="31141">MARIVYCGGEFVAENEAKLSLFDRGFLFGDAVYEVTAVIGGKMVDNDLHLARLERSLSELSIPMPLSREEIEAIQLALIEKNALVEGTVYLQVSRGAEDRDFLYSDGLEPTFIAFTQVKNLLGSKGQKQGLSVNLAEDPRWERRDIKTVMLLGQVMAKRQAKATGFDDTWFFEDGAITEGASSSAFIVTHDRRIITRGNSKAILPGCTRAALLKLCSAHDVVLEERPFTIAEAQGAAEAFQTSATSLVTPIVRIGDVSLNGGVPGPVTRQLQAYYLETVNIPKAAG</sequence>
<evidence type="ECO:0000313" key="13">
    <source>
        <dbReference type="Proteomes" id="UP001202827"/>
    </source>
</evidence>
<evidence type="ECO:0000256" key="3">
    <source>
        <dbReference type="ARBA" id="ARBA00004931"/>
    </source>
</evidence>
<comment type="pathway">
    <text evidence="4">Amino-acid biosynthesis; L-leucine biosynthesis; L-leucine from 3-methyl-2-oxobutanoate: step 4/4.</text>
</comment>
<dbReference type="GO" id="GO:0047810">
    <property type="term" value="F:D-alanine-2-oxoglutarate aminotransferase activity"/>
    <property type="evidence" value="ECO:0007669"/>
    <property type="project" value="UniProtKB-EC"/>
</dbReference>
<evidence type="ECO:0000256" key="8">
    <source>
        <dbReference type="ARBA" id="ARBA00023304"/>
    </source>
</evidence>
<dbReference type="PANTHER" id="PTHR42743">
    <property type="entry name" value="AMINO-ACID AMINOTRANSFERASE"/>
    <property type="match status" value="1"/>
</dbReference>
<keyword evidence="12" id="KW-0808">Transferase</keyword>
<evidence type="ECO:0000256" key="2">
    <source>
        <dbReference type="ARBA" id="ARBA00004824"/>
    </source>
</evidence>
<gene>
    <name evidence="12" type="ORF">M0654_07870</name>
</gene>
<comment type="catalytic activity">
    <reaction evidence="9">
        <text>L-valine + 2-oxoglutarate = 3-methyl-2-oxobutanoate + L-glutamate</text>
        <dbReference type="Rhea" id="RHEA:24813"/>
        <dbReference type="ChEBI" id="CHEBI:11851"/>
        <dbReference type="ChEBI" id="CHEBI:16810"/>
        <dbReference type="ChEBI" id="CHEBI:29985"/>
        <dbReference type="ChEBI" id="CHEBI:57762"/>
        <dbReference type="EC" id="2.6.1.42"/>
    </reaction>
</comment>
<dbReference type="NCBIfam" id="NF005209">
    <property type="entry name" value="PRK06680.1"/>
    <property type="match status" value="1"/>
</dbReference>
<keyword evidence="13" id="KW-1185">Reference proteome</keyword>
<dbReference type="EC" id="2.6.1.42" evidence="6"/>
<dbReference type="EMBL" id="JALPRY010000008">
    <property type="protein sequence ID" value="MCK8779905.1"/>
    <property type="molecule type" value="Genomic_DNA"/>
</dbReference>
<keyword evidence="8" id="KW-0028">Amino-acid biosynthesis</keyword>
<evidence type="ECO:0000256" key="11">
    <source>
        <dbReference type="ARBA" id="ARBA00049229"/>
    </source>
</evidence>
<evidence type="ECO:0000256" key="4">
    <source>
        <dbReference type="ARBA" id="ARBA00005072"/>
    </source>
</evidence>
<evidence type="ECO:0000256" key="5">
    <source>
        <dbReference type="ARBA" id="ARBA00009320"/>
    </source>
</evidence>
<dbReference type="RefSeq" id="WP_248682592.1">
    <property type="nucleotide sequence ID" value="NZ_JALPRY010000008.1"/>
</dbReference>
<comment type="caution">
    <text evidence="12">The sequence shown here is derived from an EMBL/GenBank/DDBJ whole genome shotgun (WGS) entry which is preliminary data.</text>
</comment>
<dbReference type="SUPFAM" id="SSF56752">
    <property type="entry name" value="D-aminoacid aminotransferase-like PLP-dependent enzymes"/>
    <property type="match status" value="1"/>
</dbReference>
<dbReference type="InterPro" id="IPR043131">
    <property type="entry name" value="BCAT-like_N"/>
</dbReference>
<accession>A0ABT0IPV7</accession>
<evidence type="ECO:0000256" key="1">
    <source>
        <dbReference type="ARBA" id="ARBA00003109"/>
    </source>
</evidence>
<comment type="catalytic activity">
    <reaction evidence="11">
        <text>L-leucine + 2-oxoglutarate = 4-methyl-2-oxopentanoate + L-glutamate</text>
        <dbReference type="Rhea" id="RHEA:18321"/>
        <dbReference type="ChEBI" id="CHEBI:16810"/>
        <dbReference type="ChEBI" id="CHEBI:17865"/>
        <dbReference type="ChEBI" id="CHEBI:29985"/>
        <dbReference type="ChEBI" id="CHEBI:57427"/>
        <dbReference type="EC" id="2.6.1.42"/>
    </reaction>
</comment>
<dbReference type="InterPro" id="IPR001544">
    <property type="entry name" value="Aminotrans_IV"/>
</dbReference>
<comment type="catalytic activity">
    <reaction evidence="10">
        <text>L-isoleucine + 2-oxoglutarate = (S)-3-methyl-2-oxopentanoate + L-glutamate</text>
        <dbReference type="Rhea" id="RHEA:24801"/>
        <dbReference type="ChEBI" id="CHEBI:16810"/>
        <dbReference type="ChEBI" id="CHEBI:29985"/>
        <dbReference type="ChEBI" id="CHEBI:35146"/>
        <dbReference type="ChEBI" id="CHEBI:58045"/>
        <dbReference type="EC" id="2.6.1.42"/>
    </reaction>
</comment>
<comment type="pathway">
    <text evidence="3">Amino-acid biosynthesis; L-valine biosynthesis; L-valine from pyruvate: step 4/4.</text>
</comment>
<dbReference type="Pfam" id="PF01063">
    <property type="entry name" value="Aminotran_4"/>
    <property type="match status" value="1"/>
</dbReference>
<keyword evidence="8" id="KW-0100">Branched-chain amino acid biosynthesis</keyword>
<dbReference type="Gene3D" id="3.30.470.10">
    <property type="match status" value="1"/>
</dbReference>